<feature type="compositionally biased region" description="Basic and acidic residues" evidence="1">
    <location>
        <begin position="27"/>
        <end position="39"/>
    </location>
</feature>
<feature type="non-terminal residue" evidence="3">
    <location>
        <position position="126"/>
    </location>
</feature>
<accession>A0ABQ8FS38</accession>
<organism evidence="3 4">
    <name type="scientific">Macrophomina phaseolina</name>
    <dbReference type="NCBI Taxonomy" id="35725"/>
    <lineage>
        <taxon>Eukaryota</taxon>
        <taxon>Fungi</taxon>
        <taxon>Dikarya</taxon>
        <taxon>Ascomycota</taxon>
        <taxon>Pezizomycotina</taxon>
        <taxon>Dothideomycetes</taxon>
        <taxon>Dothideomycetes incertae sedis</taxon>
        <taxon>Botryosphaeriales</taxon>
        <taxon>Botryosphaeriaceae</taxon>
        <taxon>Macrophomina</taxon>
    </lineage>
</organism>
<feature type="compositionally biased region" description="Low complexity" evidence="1">
    <location>
        <begin position="81"/>
        <end position="112"/>
    </location>
</feature>
<keyword evidence="4" id="KW-1185">Reference proteome</keyword>
<evidence type="ECO:0000259" key="2">
    <source>
        <dbReference type="PROSITE" id="PS00036"/>
    </source>
</evidence>
<evidence type="ECO:0000313" key="3">
    <source>
        <dbReference type="EMBL" id="KAH7020637.1"/>
    </source>
</evidence>
<dbReference type="PROSITE" id="PS00036">
    <property type="entry name" value="BZIP_BASIC"/>
    <property type="match status" value="1"/>
</dbReference>
<dbReference type="InterPro" id="IPR052635">
    <property type="entry name" value="Sec_Metab_Biosynth_Reg"/>
</dbReference>
<evidence type="ECO:0000256" key="1">
    <source>
        <dbReference type="SAM" id="MobiDB-lite"/>
    </source>
</evidence>
<comment type="caution">
    <text evidence="3">The sequence shown here is derived from an EMBL/GenBank/DDBJ whole genome shotgun (WGS) entry which is preliminary data.</text>
</comment>
<protein>
    <recommendedName>
        <fullName evidence="2">BZIP domain-containing protein</fullName>
    </recommendedName>
</protein>
<feature type="compositionally biased region" description="Basic and acidic residues" evidence="1">
    <location>
        <begin position="1"/>
        <end position="14"/>
    </location>
</feature>
<name>A0ABQ8FS38_9PEZI</name>
<feature type="region of interest" description="Disordered" evidence="1">
    <location>
        <begin position="81"/>
        <end position="114"/>
    </location>
</feature>
<dbReference type="PANTHER" id="PTHR39607:SF2">
    <property type="entry name" value="BZIP DOMAIN-CONTAINING PROTEIN"/>
    <property type="match status" value="1"/>
</dbReference>
<dbReference type="InterPro" id="IPR004827">
    <property type="entry name" value="bZIP"/>
</dbReference>
<proteinExistence type="predicted"/>
<dbReference type="Proteomes" id="UP000774617">
    <property type="component" value="Unassembled WGS sequence"/>
</dbReference>
<feature type="non-terminal residue" evidence="3">
    <location>
        <position position="1"/>
    </location>
</feature>
<feature type="domain" description="BZIP" evidence="2">
    <location>
        <begin position="12"/>
        <end position="27"/>
    </location>
</feature>
<reference evidence="3 4" key="1">
    <citation type="journal article" date="2021" name="Nat. Commun.">
        <title>Genetic determinants of endophytism in the Arabidopsis root mycobiome.</title>
        <authorList>
            <person name="Mesny F."/>
            <person name="Miyauchi S."/>
            <person name="Thiergart T."/>
            <person name="Pickel B."/>
            <person name="Atanasova L."/>
            <person name="Karlsson M."/>
            <person name="Huettel B."/>
            <person name="Barry K.W."/>
            <person name="Haridas S."/>
            <person name="Chen C."/>
            <person name="Bauer D."/>
            <person name="Andreopoulos W."/>
            <person name="Pangilinan J."/>
            <person name="LaButti K."/>
            <person name="Riley R."/>
            <person name="Lipzen A."/>
            <person name="Clum A."/>
            <person name="Drula E."/>
            <person name="Henrissat B."/>
            <person name="Kohler A."/>
            <person name="Grigoriev I.V."/>
            <person name="Martin F.M."/>
            <person name="Hacquard S."/>
        </authorList>
    </citation>
    <scope>NUCLEOTIDE SEQUENCE [LARGE SCALE GENOMIC DNA]</scope>
    <source>
        <strain evidence="3 4">MPI-SDFR-AT-0080</strain>
    </source>
</reference>
<sequence length="126" mass="14190">DEWAHVQDPTERRKIQNKLAQRRYRQKAKEERDAKERDMTNQQLAGGSYSRPDPGQFEPSPSRQLSGLPWGGVSMKYIVESGQAKEQSSQESSRETSVYASGSRTGGSSRIGLHLTDGFARTYPAW</sequence>
<evidence type="ECO:0000313" key="4">
    <source>
        <dbReference type="Proteomes" id="UP000774617"/>
    </source>
</evidence>
<dbReference type="EMBL" id="JAGTJR010000067">
    <property type="protein sequence ID" value="KAH7020637.1"/>
    <property type="molecule type" value="Genomic_DNA"/>
</dbReference>
<feature type="region of interest" description="Disordered" evidence="1">
    <location>
        <begin position="1"/>
        <end position="69"/>
    </location>
</feature>
<gene>
    <name evidence="3" type="ORF">B0J12DRAFT_547107</name>
</gene>
<dbReference type="PANTHER" id="PTHR39607">
    <property type="entry name" value="XANTHOCILLIN BIOSYNTHESIS CLUSTER TRANSCRIPTION FACTOR XANC-RELATED"/>
    <property type="match status" value="1"/>
</dbReference>